<comment type="caution">
    <text evidence="3">The sequence shown here is derived from an EMBL/GenBank/DDBJ whole genome shotgun (WGS) entry which is preliminary data.</text>
</comment>
<dbReference type="PIRSF" id="PIRSF014753">
    <property type="entry name" value="UCP014753"/>
    <property type="match status" value="1"/>
</dbReference>
<evidence type="ECO:0000259" key="1">
    <source>
        <dbReference type="Pfam" id="PF10022"/>
    </source>
</evidence>
<gene>
    <name evidence="3" type="ORF">CLCR_06745</name>
</gene>
<dbReference type="Proteomes" id="UP000094526">
    <property type="component" value="Unassembled WGS sequence"/>
</dbReference>
<name>A0A1C1CPC0_9EURO</name>
<evidence type="ECO:0000313" key="3">
    <source>
        <dbReference type="EMBL" id="OCT50354.1"/>
    </source>
</evidence>
<keyword evidence="4" id="KW-1185">Reference proteome</keyword>
<sequence>MPPFAPFNDNPFRTRNDLLVAATAMLEAIHPYFSPQSARVRLSTSTGAGFDPIAAELEGYARPLWLVADLLALGEEGEGASTGPELEALLQPWTQGLRAGTDPNSSEYWGDLGDFDQRMVEMEPIAYAVVTVPRAFLAPTGSGTALDKITRWLRSINDRKMPASNWLWFRVLVNLALTRSCGLDEDELRPVMERDLDTLDSFYLGHGWSSDGLWSEQRRQADYYSGSFAIQYSRLVYTRFCPVWDRARANRYKIEAADFASSFWRYFGTSGAAIPFGRSLTYRFAFVAFFSEAVVAGVDLPSPLDRLGVIKGIILRHLRWWARQGRDIFHLDGTLNIGYTYPNMYMSEDYNSPQSPYWCLKSFSVLGLPEQHEFWQCVELPHPLAPGSDPAPALPRVVAVAPPRHILCNTREHHLLLSSGQYTSKAHKAREAKYAKFAYSSDFAFSVPTGPLLGQMAPDSTLAVSADGESWRVPWNTYGVKFGEAMLDSAGTVTPVLSSTWEPWKKSDLVVRTTLVPVGQYWPGWHVRIHRLSWQRSSASESWHCSDGGFAISAVAANGTFLPHVQLETATSELDRSEGAWVSEGSCLIASMAGISGATDLGASTTLIKSDAGSPLKACPGRAVILKPDANTNLISQRTQIPTVQYRVGDRDHVILVTGVFAIGAETDISLAVAREMWRKRPQLELTIPALGDIGIKAIATTH</sequence>
<evidence type="ECO:0000313" key="4">
    <source>
        <dbReference type="Proteomes" id="UP000094526"/>
    </source>
</evidence>
<proteinExistence type="predicted"/>
<dbReference type="VEuPathDB" id="FungiDB:CLCR_06745"/>
<feature type="domain" description="DUF2264" evidence="1">
    <location>
        <begin position="14"/>
        <end position="381"/>
    </location>
</feature>
<dbReference type="InterPro" id="IPR016624">
    <property type="entry name" value="UCP014753"/>
</dbReference>
<dbReference type="PANTHER" id="PTHR35339:SF2">
    <property type="entry name" value="DUF2264 DOMAIN-CONTAINING PROTEIN-RELATED"/>
    <property type="match status" value="1"/>
</dbReference>
<dbReference type="Pfam" id="PF10022">
    <property type="entry name" value="DUF2264"/>
    <property type="match status" value="1"/>
</dbReference>
<dbReference type="InterPro" id="IPR049349">
    <property type="entry name" value="DUF2264_N"/>
</dbReference>
<dbReference type="VEuPathDB" id="FungiDB:G647_08008"/>
<dbReference type="STRING" id="86049.A0A1C1CPC0"/>
<reference evidence="4" key="1">
    <citation type="submission" date="2015-07" db="EMBL/GenBank/DDBJ databases">
        <authorList>
            <person name="Teixeira M.M."/>
            <person name="Souza R.C."/>
            <person name="Almeida L.G."/>
            <person name="Vicente V.A."/>
            <person name="de Hoog S."/>
            <person name="Bocca A.L."/>
            <person name="de Almeida S.R."/>
            <person name="Vasconcelos A.T."/>
            <person name="Felipe M.S."/>
        </authorList>
    </citation>
    <scope>NUCLEOTIDE SEQUENCE [LARGE SCALE GENOMIC DNA]</scope>
    <source>
        <strain evidence="4">KSF</strain>
    </source>
</reference>
<evidence type="ECO:0000259" key="2">
    <source>
        <dbReference type="Pfam" id="PF20938"/>
    </source>
</evidence>
<accession>A0A1C1CPC0</accession>
<evidence type="ECO:0008006" key="5">
    <source>
        <dbReference type="Google" id="ProtNLM"/>
    </source>
</evidence>
<dbReference type="EMBL" id="LGRB01000010">
    <property type="protein sequence ID" value="OCT50354.1"/>
    <property type="molecule type" value="Genomic_DNA"/>
</dbReference>
<organism evidence="3 4">
    <name type="scientific">Cladophialophora carrionii</name>
    <dbReference type="NCBI Taxonomy" id="86049"/>
    <lineage>
        <taxon>Eukaryota</taxon>
        <taxon>Fungi</taxon>
        <taxon>Dikarya</taxon>
        <taxon>Ascomycota</taxon>
        <taxon>Pezizomycotina</taxon>
        <taxon>Eurotiomycetes</taxon>
        <taxon>Chaetothyriomycetidae</taxon>
        <taxon>Chaetothyriales</taxon>
        <taxon>Herpotrichiellaceae</taxon>
        <taxon>Cladophialophora</taxon>
    </lineage>
</organism>
<dbReference type="PANTHER" id="PTHR35339">
    <property type="entry name" value="LINALOOL DEHYDRATASE_ISOMERASE DOMAIN-CONTAINING PROTEIN"/>
    <property type="match status" value="1"/>
</dbReference>
<dbReference type="OrthoDB" id="5150166at2759"/>
<dbReference type="AlphaFoldDB" id="A0A1C1CPC0"/>
<protein>
    <recommendedName>
        <fullName evidence="5">DUF2264 domain-containing protein</fullName>
    </recommendedName>
</protein>
<feature type="domain" description="DUF2264" evidence="2">
    <location>
        <begin position="395"/>
        <end position="685"/>
    </location>
</feature>
<dbReference type="InterPro" id="IPR049237">
    <property type="entry name" value="DUF2264_C"/>
</dbReference>
<dbReference type="Pfam" id="PF20938">
    <property type="entry name" value="DUF2264_C"/>
    <property type="match status" value="1"/>
</dbReference>